<keyword evidence="9 14" id="KW-0786">Thiamine pyrophosphate</keyword>
<gene>
    <name evidence="19" type="ordered locus">TEQUI_0352</name>
</gene>
<accession>A0A654KFX9</accession>
<comment type="similarity">
    <text evidence="3">Belongs to the transketolase family.</text>
</comment>
<comment type="cofactor">
    <cofactor evidence="15">
        <name>Mg(2+)</name>
        <dbReference type="ChEBI" id="CHEBI:18420"/>
    </cofactor>
    <text evidence="15">Binds 1 Mg(2+) ion per subunit. Can also utilize other divalent metal cations, such as Ca(2+), Mn(2+) and Co(2+).</text>
</comment>
<dbReference type="InterPro" id="IPR029061">
    <property type="entry name" value="THDP-binding"/>
</dbReference>
<dbReference type="Pfam" id="PF00456">
    <property type="entry name" value="Transketolase_N"/>
    <property type="match status" value="1"/>
</dbReference>
<evidence type="ECO:0000256" key="5">
    <source>
        <dbReference type="ARBA" id="ARBA00013152"/>
    </source>
</evidence>
<keyword evidence="8 15" id="KW-0460">Magnesium</keyword>
<dbReference type="AlphaFoldDB" id="A0A654KFX9"/>
<keyword evidence="17" id="KW-0812">Transmembrane</keyword>
<evidence type="ECO:0000313" key="19">
    <source>
        <dbReference type="EMBL" id="ADU91299.1"/>
    </source>
</evidence>
<dbReference type="FunFam" id="3.40.50.970:FF:000004">
    <property type="entry name" value="Transketolase"/>
    <property type="match status" value="1"/>
</dbReference>
<evidence type="ECO:0000256" key="15">
    <source>
        <dbReference type="PIRSR" id="PIRSR605478-4"/>
    </source>
</evidence>
<feature type="binding site" evidence="13">
    <location>
        <position position="398"/>
    </location>
    <ligand>
        <name>substrate</name>
    </ligand>
</feature>
<feature type="binding site" evidence="13">
    <location>
        <position position="486"/>
    </location>
    <ligand>
        <name>substrate</name>
    </ligand>
</feature>
<feature type="binding site" evidence="13">
    <location>
        <position position="490"/>
    </location>
    <ligand>
        <name>substrate</name>
    </ligand>
</feature>
<evidence type="ECO:0000256" key="13">
    <source>
        <dbReference type="PIRSR" id="PIRSR605478-2"/>
    </source>
</evidence>
<keyword evidence="6 19" id="KW-0808">Transferase</keyword>
<dbReference type="InterPro" id="IPR055152">
    <property type="entry name" value="Transketolase-like_C_2"/>
</dbReference>
<dbReference type="InterPro" id="IPR033247">
    <property type="entry name" value="Transketolase_fam"/>
</dbReference>
<dbReference type="EMBL" id="CP002456">
    <property type="protein sequence ID" value="ADU91299.1"/>
    <property type="molecule type" value="Genomic_DNA"/>
</dbReference>
<dbReference type="KEGG" id="teq:TEQUI_0352"/>
<dbReference type="GO" id="GO:0004802">
    <property type="term" value="F:transketolase activity"/>
    <property type="evidence" value="ECO:0007669"/>
    <property type="project" value="UniProtKB-UniRule"/>
</dbReference>
<feature type="binding site" evidence="14">
    <location>
        <position position="165"/>
    </location>
    <ligand>
        <name>thiamine diphosphate</name>
        <dbReference type="ChEBI" id="CHEBI:58937"/>
    </ligand>
</feature>
<dbReference type="PROSITE" id="PS00801">
    <property type="entry name" value="TRANSKETOLASE_1"/>
    <property type="match status" value="1"/>
</dbReference>
<evidence type="ECO:0000256" key="8">
    <source>
        <dbReference type="ARBA" id="ARBA00022842"/>
    </source>
</evidence>
<feature type="binding site" evidence="14">
    <location>
        <position position="274"/>
    </location>
    <ligand>
        <name>thiamine diphosphate</name>
        <dbReference type="ChEBI" id="CHEBI:58937"/>
    </ligand>
</feature>
<comment type="catalytic activity">
    <reaction evidence="10">
        <text>D-sedoheptulose 7-phosphate + D-glyceraldehyde 3-phosphate = aldehydo-D-ribose 5-phosphate + D-xylulose 5-phosphate</text>
        <dbReference type="Rhea" id="RHEA:10508"/>
        <dbReference type="ChEBI" id="CHEBI:57483"/>
        <dbReference type="ChEBI" id="CHEBI:57737"/>
        <dbReference type="ChEBI" id="CHEBI:58273"/>
        <dbReference type="ChEBI" id="CHEBI:59776"/>
        <dbReference type="EC" id="2.2.1.1"/>
    </reaction>
</comment>
<dbReference type="SUPFAM" id="SSF52922">
    <property type="entry name" value="TK C-terminal domain-like"/>
    <property type="match status" value="1"/>
</dbReference>
<sequence length="679" mass="74505">MTINFMNKPQVPDSYLANAIRSLTMDAVQKANSGHPGAPMGMAEMAVALWHKNLKHNPLNPKWYDRDRFVLSNGHASMLLYSLLFLTGYGLSIEDLKDFRQLHSKTPGHPEFGITPGVETTTGPLGQGIGNAVGFALSEALLAQEFNRDEHKIVDHFTYAFAGDGCLMEGVSHEVFSLAGTLKLNKLIVLYDSNGISIDGQIHPWFNENTKLRFESYGWQVIDGIDGHDVSAVDLAIKKAQEFSRQLDTGPTLIICKTVIGKGSPKVQGSEKAHGSPLGSDEILETRKTLGINYGDFEVPKDVLDSWSHITKGAGQQAVWDSVWASYKVQYPDLANEYERRMTGQLPSDFEAKFKTYIEQVLGEQKSIATRKSSQNVITKLAEILPELLGGSADLTSSNLTSWPEAKPVRSGTGNITFGRHINYGVREFGMAAIMNGVSLHGGYLPFGGTFLTFSDYSRNGIRMSALMNQKVVHVFTHDSIGVGEDGPTHQSIEHAWSLRLIPNLDVWRPCDTTETAYAWGSAVTRNGPSALLLSRQNLPFIARDEESLSNISKGGYVLRAIVNPKAIIIATGSEVQIAMDAQVQLKEEGIPVTVVSMPSTTVFDRQSEEYKEEVLPRKLPKIVIEAGTTGPWYKYVGLDGAVLGIDSFGESAPANDLFNYFGLTSEKLIKLVKTSIKE</sequence>
<dbReference type="InterPro" id="IPR005474">
    <property type="entry name" value="Transketolase_N"/>
</dbReference>
<keyword evidence="7 15" id="KW-0479">Metal-binding</keyword>
<dbReference type="InterPro" id="IPR005475">
    <property type="entry name" value="Transketolase-like_Pyr-bd"/>
</dbReference>
<feature type="binding site" evidence="14">
    <location>
        <position position="75"/>
    </location>
    <ligand>
        <name>thiamine diphosphate</name>
        <dbReference type="ChEBI" id="CHEBI:58937"/>
    </ligand>
</feature>
<feature type="binding site" evidence="13">
    <location>
        <position position="35"/>
    </location>
    <ligand>
        <name>substrate</name>
    </ligand>
</feature>
<dbReference type="Pfam" id="PF22613">
    <property type="entry name" value="Transketolase_C_1"/>
    <property type="match status" value="1"/>
</dbReference>
<dbReference type="GO" id="GO:0009052">
    <property type="term" value="P:pentose-phosphate shunt, non-oxidative branch"/>
    <property type="evidence" value="ECO:0007669"/>
    <property type="project" value="UniProtKB-ARBA"/>
</dbReference>
<feature type="binding site" evidence="13">
    <location>
        <position position="478"/>
    </location>
    <ligand>
        <name>substrate</name>
    </ligand>
</feature>
<feature type="binding site" evidence="14">
    <location>
        <position position="194"/>
    </location>
    <ligand>
        <name>thiamine diphosphate</name>
        <dbReference type="ChEBI" id="CHEBI:58937"/>
    </ligand>
</feature>
<evidence type="ECO:0000256" key="6">
    <source>
        <dbReference type="ARBA" id="ARBA00022679"/>
    </source>
</evidence>
<reference evidence="19 20" key="1">
    <citation type="journal article" date="2011" name="J. Bacteriol.">
        <title>Genome sequence of Taylorella equigenitalis MCE9, the causative agent of contagious equine metritis.</title>
        <authorList>
            <person name="Hebert L."/>
            <person name="Moumen B."/>
            <person name="Duquesne F."/>
            <person name="Breuil M.F."/>
            <person name="Laugier C."/>
            <person name="Batto J.M."/>
            <person name="Renault P."/>
            <person name="Petry S."/>
        </authorList>
    </citation>
    <scope>NUCLEOTIDE SEQUENCE [LARGE SCALE GENOMIC DNA]</scope>
    <source>
        <strain evidence="19 20">MCE9</strain>
    </source>
</reference>
<feature type="binding site" evidence="14">
    <location>
        <begin position="123"/>
        <end position="125"/>
    </location>
    <ligand>
        <name>thiamine diphosphate</name>
        <dbReference type="ChEBI" id="CHEBI:58937"/>
    </ligand>
</feature>
<feature type="binding site" evidence="13">
    <location>
        <position position="274"/>
    </location>
    <ligand>
        <name>substrate</name>
    </ligand>
</feature>
<feature type="transmembrane region" description="Helical" evidence="17">
    <location>
        <begin position="69"/>
        <end position="91"/>
    </location>
</feature>
<comment type="subunit">
    <text evidence="4">Homodimer.</text>
</comment>
<evidence type="ECO:0000256" key="10">
    <source>
        <dbReference type="ARBA" id="ARBA00049473"/>
    </source>
</evidence>
<dbReference type="Gene3D" id="3.40.50.970">
    <property type="match status" value="2"/>
</dbReference>
<evidence type="ECO:0000256" key="2">
    <source>
        <dbReference type="ARBA" id="ARBA00001941"/>
    </source>
</evidence>
<evidence type="ECO:0000256" key="7">
    <source>
        <dbReference type="ARBA" id="ARBA00022723"/>
    </source>
</evidence>
<organism evidence="19 20">
    <name type="scientific">Taylorella equigenitalis (strain MCE9)</name>
    <dbReference type="NCBI Taxonomy" id="937774"/>
    <lineage>
        <taxon>Bacteria</taxon>
        <taxon>Pseudomonadati</taxon>
        <taxon>Pseudomonadota</taxon>
        <taxon>Betaproteobacteria</taxon>
        <taxon>Burkholderiales</taxon>
        <taxon>Alcaligenaceae</taxon>
        <taxon>Taylorella</taxon>
    </lineage>
</organism>
<evidence type="ECO:0000313" key="20">
    <source>
        <dbReference type="Proteomes" id="UP000007472"/>
    </source>
</evidence>
<comment type="cofactor">
    <cofactor evidence="14">
        <name>thiamine diphosphate</name>
        <dbReference type="ChEBI" id="CHEBI:58937"/>
    </cofactor>
    <text evidence="14">Binds 1 thiamine pyrophosphate per subunit. During the reaction, the substrate forms a covalent intermediate with the cofactor.</text>
</comment>
<dbReference type="Gene3D" id="3.40.50.920">
    <property type="match status" value="1"/>
</dbReference>
<feature type="site" description="Important for catalytic activity" evidence="16">
    <location>
        <position position="35"/>
    </location>
</feature>
<name>A0A654KFX9_TAYEM</name>
<dbReference type="CDD" id="cd07033">
    <property type="entry name" value="TPP_PYR_DXS_TK_like"/>
    <property type="match status" value="1"/>
</dbReference>
<feature type="binding site" evidence="14">
    <location>
        <position position="454"/>
    </location>
    <ligand>
        <name>thiamine diphosphate</name>
        <dbReference type="ChEBI" id="CHEBI:58937"/>
    </ligand>
</feature>
<dbReference type="PANTHER" id="PTHR43522:SF2">
    <property type="entry name" value="TRANSKETOLASE 1-RELATED"/>
    <property type="match status" value="1"/>
</dbReference>
<dbReference type="NCBIfam" id="TIGR00232">
    <property type="entry name" value="tktlase_bact"/>
    <property type="match status" value="1"/>
</dbReference>
<evidence type="ECO:0000259" key="18">
    <source>
        <dbReference type="SMART" id="SM00861"/>
    </source>
</evidence>
<evidence type="ECO:0000256" key="16">
    <source>
        <dbReference type="PIRSR" id="PIRSR605478-5"/>
    </source>
</evidence>
<dbReference type="PANTHER" id="PTHR43522">
    <property type="entry name" value="TRANSKETOLASE"/>
    <property type="match status" value="1"/>
</dbReference>
<comment type="cofactor">
    <cofactor evidence="1">
        <name>Ca(2+)</name>
        <dbReference type="ChEBI" id="CHEBI:29108"/>
    </cofactor>
</comment>
<evidence type="ECO:0000256" key="14">
    <source>
        <dbReference type="PIRSR" id="PIRSR605478-3"/>
    </source>
</evidence>
<comment type="cofactor">
    <cofactor evidence="2">
        <name>Co(2+)</name>
        <dbReference type="ChEBI" id="CHEBI:48828"/>
    </cofactor>
</comment>
<dbReference type="FunFam" id="3.40.50.920:FF:000003">
    <property type="entry name" value="Transketolase"/>
    <property type="match status" value="1"/>
</dbReference>
<feature type="binding site" evidence="13">
    <location>
        <position position="536"/>
    </location>
    <ligand>
        <name>substrate</name>
    </ligand>
</feature>
<evidence type="ECO:0000256" key="11">
    <source>
        <dbReference type="NCBIfam" id="TIGR00232"/>
    </source>
</evidence>
<dbReference type="SMART" id="SM00861">
    <property type="entry name" value="Transket_pyr"/>
    <property type="match status" value="1"/>
</dbReference>
<evidence type="ECO:0000256" key="3">
    <source>
        <dbReference type="ARBA" id="ARBA00007131"/>
    </source>
</evidence>
<evidence type="ECO:0000256" key="1">
    <source>
        <dbReference type="ARBA" id="ARBA00001913"/>
    </source>
</evidence>
<feature type="binding site" evidence="13">
    <location>
        <position position="371"/>
    </location>
    <ligand>
        <name>substrate</name>
    </ligand>
</feature>
<feature type="site" description="Important for catalytic activity" evidence="16">
    <location>
        <position position="274"/>
    </location>
</feature>
<keyword evidence="17" id="KW-0472">Membrane</keyword>
<dbReference type="Proteomes" id="UP000007472">
    <property type="component" value="Chromosome"/>
</dbReference>
<evidence type="ECO:0000256" key="17">
    <source>
        <dbReference type="SAM" id="Phobius"/>
    </source>
</evidence>
<feature type="active site" description="Proton donor" evidence="12">
    <location>
        <position position="428"/>
    </location>
</feature>
<evidence type="ECO:0000256" key="12">
    <source>
        <dbReference type="PIRSR" id="PIRSR605478-1"/>
    </source>
</evidence>
<keyword evidence="17" id="KW-1133">Transmembrane helix</keyword>
<dbReference type="GO" id="GO:0005829">
    <property type="term" value="C:cytosol"/>
    <property type="evidence" value="ECO:0007669"/>
    <property type="project" value="TreeGrafter"/>
</dbReference>
<dbReference type="FunFam" id="3.40.50.970:FF:000003">
    <property type="entry name" value="Transketolase"/>
    <property type="match status" value="1"/>
</dbReference>
<dbReference type="InterPro" id="IPR005478">
    <property type="entry name" value="Transketolase_bac-like"/>
</dbReference>
<feature type="binding site" evidence="15">
    <location>
        <position position="194"/>
    </location>
    <ligand>
        <name>Mg(2+)</name>
        <dbReference type="ChEBI" id="CHEBI:18420"/>
    </ligand>
</feature>
<dbReference type="CDD" id="cd02012">
    <property type="entry name" value="TPP_TK"/>
    <property type="match status" value="1"/>
</dbReference>
<feature type="domain" description="Transketolase-like pyrimidine-binding" evidence="18">
    <location>
        <begin position="368"/>
        <end position="541"/>
    </location>
</feature>
<dbReference type="GO" id="GO:0046872">
    <property type="term" value="F:metal ion binding"/>
    <property type="evidence" value="ECO:0007669"/>
    <property type="project" value="UniProtKB-KW"/>
</dbReference>
<feature type="binding site" evidence="15">
    <location>
        <position position="164"/>
    </location>
    <ligand>
        <name>Mg(2+)</name>
        <dbReference type="ChEBI" id="CHEBI:18420"/>
    </ligand>
</feature>
<evidence type="ECO:0000256" key="9">
    <source>
        <dbReference type="ARBA" id="ARBA00023052"/>
    </source>
</evidence>
<dbReference type="InterPro" id="IPR009014">
    <property type="entry name" value="Transketo_C/PFOR_II"/>
</dbReference>
<dbReference type="SUPFAM" id="SSF52518">
    <property type="entry name" value="Thiamin diphosphate-binding fold (THDP-binding)"/>
    <property type="match status" value="2"/>
</dbReference>
<protein>
    <recommendedName>
        <fullName evidence="5 11">Transketolase</fullName>
        <ecNumber evidence="5 11">2.2.1.1</ecNumber>
    </recommendedName>
</protein>
<feature type="binding site" evidence="15">
    <location>
        <position position="196"/>
    </location>
    <ligand>
        <name>Mg(2+)</name>
        <dbReference type="ChEBI" id="CHEBI:18420"/>
    </ligand>
</feature>
<evidence type="ECO:0000256" key="4">
    <source>
        <dbReference type="ARBA" id="ARBA00011738"/>
    </source>
</evidence>
<dbReference type="Pfam" id="PF02779">
    <property type="entry name" value="Transket_pyr"/>
    <property type="match status" value="1"/>
</dbReference>
<dbReference type="EC" id="2.2.1.1" evidence="5 11"/>
<dbReference type="InterPro" id="IPR049557">
    <property type="entry name" value="Transketolase_CS"/>
</dbReference>
<proteinExistence type="inferred from homology"/>